<dbReference type="SUPFAM" id="SSF56784">
    <property type="entry name" value="HAD-like"/>
    <property type="match status" value="1"/>
</dbReference>
<name>A0A7J3M1L4_ARCFL</name>
<sequence>MHPLLKKKGFIIDIDGVIGRSVEPIEEGVRGVEKLIELGKKIVFVSNNSTRSRRILLQRLKSFGIEVGEESIVSATHATAKFIAKEKKRAKVFTTGEEGLKEELLNAGLKIAGHEDAEYLVVGSNRKIDYDLMTKALRCCLRGVRYVATNPDKMFPSEDGPTPGTGMIIGALYWMTGRMPDVIVGKPSKVIMLEALEKLDLGVEDVVVVGDQIEVDVVAGKNIGAETLLVLTGVTKREDIEKSEVKPDYVAESLELLFL</sequence>
<accession>A0A7J3M1L4</accession>
<organism evidence="1">
    <name type="scientific">Archaeoglobus fulgidus</name>
    <dbReference type="NCBI Taxonomy" id="2234"/>
    <lineage>
        <taxon>Archaea</taxon>
        <taxon>Methanobacteriati</taxon>
        <taxon>Methanobacteriota</taxon>
        <taxon>Archaeoglobi</taxon>
        <taxon>Archaeoglobales</taxon>
        <taxon>Archaeoglobaceae</taxon>
        <taxon>Archaeoglobus</taxon>
    </lineage>
</organism>
<reference evidence="1" key="1">
    <citation type="journal article" date="2020" name="mSystems">
        <title>Genome- and Community-Level Interaction Insights into Carbon Utilization and Element Cycling Functions of Hydrothermarchaeota in Hydrothermal Sediment.</title>
        <authorList>
            <person name="Zhou Z."/>
            <person name="Liu Y."/>
            <person name="Xu W."/>
            <person name="Pan J."/>
            <person name="Luo Z.H."/>
            <person name="Li M."/>
        </authorList>
    </citation>
    <scope>NUCLEOTIDE SEQUENCE [LARGE SCALE GENOMIC DNA]</scope>
    <source>
        <strain evidence="1">SpSt-587</strain>
    </source>
</reference>
<dbReference type="InterPro" id="IPR023214">
    <property type="entry name" value="HAD_sf"/>
</dbReference>
<dbReference type="SFLD" id="SFLDS00003">
    <property type="entry name" value="Haloacid_Dehalogenase"/>
    <property type="match status" value="1"/>
</dbReference>
<gene>
    <name evidence="1" type="ORF">ENT52_03875</name>
</gene>
<dbReference type="InterPro" id="IPR006357">
    <property type="entry name" value="HAD-SF_hydro_IIA"/>
</dbReference>
<dbReference type="PIRSF" id="PIRSF000915">
    <property type="entry name" value="PGP-type_phosphatase"/>
    <property type="match status" value="1"/>
</dbReference>
<dbReference type="NCBIfam" id="TIGR01460">
    <property type="entry name" value="HAD-SF-IIA"/>
    <property type="match status" value="1"/>
</dbReference>
<dbReference type="Gene3D" id="3.40.50.1000">
    <property type="entry name" value="HAD superfamily/HAD-like"/>
    <property type="match status" value="2"/>
</dbReference>
<dbReference type="PANTHER" id="PTHR19288">
    <property type="entry name" value="4-NITROPHENYLPHOSPHATASE-RELATED"/>
    <property type="match status" value="1"/>
</dbReference>
<dbReference type="GO" id="GO:0005737">
    <property type="term" value="C:cytoplasm"/>
    <property type="evidence" value="ECO:0007669"/>
    <property type="project" value="TreeGrafter"/>
</dbReference>
<comment type="caution">
    <text evidence="1">The sequence shown here is derived from an EMBL/GenBank/DDBJ whole genome shotgun (WGS) entry which is preliminary data.</text>
</comment>
<dbReference type="InterPro" id="IPR036412">
    <property type="entry name" value="HAD-like_sf"/>
</dbReference>
<dbReference type="SFLD" id="SFLDG01139">
    <property type="entry name" value="C2.A:_Pyridoxal_Phosphate_Phos"/>
    <property type="match status" value="1"/>
</dbReference>
<dbReference type="AlphaFoldDB" id="A0A7J3M1L4"/>
<keyword evidence="1" id="KW-0378">Hydrolase</keyword>
<dbReference type="EMBL" id="DSYZ01000083">
    <property type="protein sequence ID" value="HGT82847.1"/>
    <property type="molecule type" value="Genomic_DNA"/>
</dbReference>
<protein>
    <submittedName>
        <fullName evidence="1">HAD-IIA family hydrolase</fullName>
    </submittedName>
</protein>
<evidence type="ECO:0000313" key="1">
    <source>
        <dbReference type="EMBL" id="HGT82847.1"/>
    </source>
</evidence>
<proteinExistence type="predicted"/>
<dbReference type="Pfam" id="PF13344">
    <property type="entry name" value="Hydrolase_6"/>
    <property type="match status" value="1"/>
</dbReference>
<dbReference type="Pfam" id="PF13242">
    <property type="entry name" value="Hydrolase_like"/>
    <property type="match status" value="1"/>
</dbReference>
<dbReference type="PANTHER" id="PTHR19288:SF46">
    <property type="entry name" value="HALOACID DEHALOGENASE-LIKE HYDROLASE DOMAIN-CONTAINING PROTEIN 2"/>
    <property type="match status" value="1"/>
</dbReference>
<dbReference type="GO" id="GO:0016791">
    <property type="term" value="F:phosphatase activity"/>
    <property type="evidence" value="ECO:0007669"/>
    <property type="project" value="TreeGrafter"/>
</dbReference>